<dbReference type="PIRSF" id="PIRSF017290">
    <property type="entry name" value="ROT1_prd"/>
    <property type="match status" value="1"/>
</dbReference>
<evidence type="ECO:0000256" key="10">
    <source>
        <dbReference type="PIRNR" id="PIRNR017290"/>
    </source>
</evidence>
<dbReference type="InParanoid" id="A0A1V8T2G5"/>
<keyword evidence="6 10" id="KW-0256">Endoplasmic reticulum</keyword>
<evidence type="ECO:0000256" key="8">
    <source>
        <dbReference type="ARBA" id="ARBA00023136"/>
    </source>
</evidence>
<evidence type="ECO:0000256" key="12">
    <source>
        <dbReference type="SAM" id="SignalP"/>
    </source>
</evidence>
<evidence type="ECO:0000256" key="3">
    <source>
        <dbReference type="ARBA" id="ARBA00017291"/>
    </source>
</evidence>
<dbReference type="GO" id="GO:0005789">
    <property type="term" value="C:endoplasmic reticulum membrane"/>
    <property type="evidence" value="ECO:0007669"/>
    <property type="project" value="UniProtKB-SubCell"/>
</dbReference>
<evidence type="ECO:0000313" key="14">
    <source>
        <dbReference type="Proteomes" id="UP000192596"/>
    </source>
</evidence>
<evidence type="ECO:0000256" key="2">
    <source>
        <dbReference type="ARBA" id="ARBA00007149"/>
    </source>
</evidence>
<dbReference type="AlphaFoldDB" id="A0A1V8T2G5"/>
<evidence type="ECO:0000313" key="13">
    <source>
        <dbReference type="EMBL" id="OQO05499.1"/>
    </source>
</evidence>
<comment type="caution">
    <text evidence="13">The sequence shown here is derived from an EMBL/GenBank/DDBJ whole genome shotgun (WGS) entry which is preliminary data.</text>
</comment>
<accession>A0A1V8T2G5</accession>
<organism evidence="13 14">
    <name type="scientific">Cryoendolithus antarcticus</name>
    <dbReference type="NCBI Taxonomy" id="1507870"/>
    <lineage>
        <taxon>Eukaryota</taxon>
        <taxon>Fungi</taxon>
        <taxon>Dikarya</taxon>
        <taxon>Ascomycota</taxon>
        <taxon>Pezizomycotina</taxon>
        <taxon>Dothideomycetes</taxon>
        <taxon>Dothideomycetidae</taxon>
        <taxon>Cladosporiales</taxon>
        <taxon>Cladosporiaceae</taxon>
        <taxon>Cryoendolithus</taxon>
    </lineage>
</organism>
<dbReference type="PANTHER" id="PTHR28090:SF1">
    <property type="entry name" value="PROTEIN ROT1"/>
    <property type="match status" value="1"/>
</dbReference>
<dbReference type="Pfam" id="PF10681">
    <property type="entry name" value="Rot1"/>
    <property type="match status" value="1"/>
</dbReference>
<sequence>MRASLPASLLGFVALSTAQTWPFNIVGTWSTKSNKTLTGPGFYDPIKENLIEPERTGISYSFTGDGHYEEAYYRAISNPANPACPSGIMQWQHGGWVMNANGSLSLTPIAIDGRQLLSEPCKGGNSVYTRYNQTELFTRYEYLIDPYHNIPRLNLFRFDGSPLNPMYLVMSPPMMLPTTTLHPPSATATARSKNGKRGLDVEVPINWKSKLEGSEGAQVVRYVNAERLWWVGLAMTGVGGLLYVGPRRMGVTL</sequence>
<dbReference type="EMBL" id="NAJO01000019">
    <property type="protein sequence ID" value="OQO05499.1"/>
    <property type="molecule type" value="Genomic_DNA"/>
</dbReference>
<dbReference type="Proteomes" id="UP000192596">
    <property type="component" value="Unassembled WGS sequence"/>
</dbReference>
<dbReference type="PANTHER" id="PTHR28090">
    <property type="entry name" value="PROTEIN ROT1"/>
    <property type="match status" value="1"/>
</dbReference>
<dbReference type="GO" id="GO:0051082">
    <property type="term" value="F:unfolded protein binding"/>
    <property type="evidence" value="ECO:0007669"/>
    <property type="project" value="TreeGrafter"/>
</dbReference>
<feature type="chain" id="PRO_5012144676" description="Protein ROT1" evidence="12">
    <location>
        <begin position="19"/>
        <end position="253"/>
    </location>
</feature>
<keyword evidence="5 12" id="KW-0732">Signal</keyword>
<proteinExistence type="inferred from homology"/>
<evidence type="ECO:0000256" key="7">
    <source>
        <dbReference type="ARBA" id="ARBA00022989"/>
    </source>
</evidence>
<feature type="signal peptide" evidence="12">
    <location>
        <begin position="1"/>
        <end position="18"/>
    </location>
</feature>
<evidence type="ECO:0000256" key="4">
    <source>
        <dbReference type="ARBA" id="ARBA00022692"/>
    </source>
</evidence>
<comment type="function">
    <text evidence="9 10">Required for normal levels of the cell wall 1,6-beta-glucan. Involved in a protein folding machinery chaperoning proteins acting in various physiological processes including cell wall synthesis and lysis of autophagic bodies.</text>
</comment>
<dbReference type="OrthoDB" id="5327821at2759"/>
<evidence type="ECO:0000256" key="5">
    <source>
        <dbReference type="ARBA" id="ARBA00022729"/>
    </source>
</evidence>
<comment type="similarity">
    <text evidence="2 10">Belongs to the ROT1 family.</text>
</comment>
<keyword evidence="4 11" id="KW-0812">Transmembrane</keyword>
<protein>
    <recommendedName>
        <fullName evidence="3 10">Protein ROT1</fullName>
    </recommendedName>
</protein>
<name>A0A1V8T2G5_9PEZI</name>
<keyword evidence="14" id="KW-1185">Reference proteome</keyword>
<gene>
    <name evidence="13" type="ORF">B0A48_09268</name>
</gene>
<feature type="transmembrane region" description="Helical" evidence="11">
    <location>
        <begin position="228"/>
        <end position="245"/>
    </location>
</feature>
<dbReference type="FunCoup" id="A0A1V8T2G5">
    <property type="interactions" value="29"/>
</dbReference>
<reference evidence="14" key="1">
    <citation type="submission" date="2017-03" db="EMBL/GenBank/DDBJ databases">
        <title>Genomes of endolithic fungi from Antarctica.</title>
        <authorList>
            <person name="Coleine C."/>
            <person name="Masonjones S."/>
            <person name="Stajich J.E."/>
        </authorList>
    </citation>
    <scope>NUCLEOTIDE SEQUENCE [LARGE SCALE GENOMIC DNA]</scope>
    <source>
        <strain evidence="14">CCFEE 5527</strain>
    </source>
</reference>
<keyword evidence="7 11" id="KW-1133">Transmembrane helix</keyword>
<comment type="subcellular location">
    <subcellularLocation>
        <location evidence="1">Endoplasmic reticulum membrane</location>
        <topology evidence="1">Single-pass type I membrane protein</topology>
    </subcellularLocation>
</comment>
<evidence type="ECO:0000256" key="11">
    <source>
        <dbReference type="SAM" id="Phobius"/>
    </source>
</evidence>
<dbReference type="GO" id="GO:0006458">
    <property type="term" value="P:'de novo' protein folding"/>
    <property type="evidence" value="ECO:0007669"/>
    <property type="project" value="InterPro"/>
</dbReference>
<keyword evidence="8 10" id="KW-0472">Membrane</keyword>
<dbReference type="STRING" id="1507870.A0A1V8T2G5"/>
<dbReference type="InterPro" id="IPR019623">
    <property type="entry name" value="Rot1"/>
</dbReference>
<evidence type="ECO:0000256" key="1">
    <source>
        <dbReference type="ARBA" id="ARBA00004115"/>
    </source>
</evidence>
<evidence type="ECO:0000256" key="9">
    <source>
        <dbReference type="ARBA" id="ARBA00024969"/>
    </source>
</evidence>
<evidence type="ECO:0000256" key="6">
    <source>
        <dbReference type="ARBA" id="ARBA00022824"/>
    </source>
</evidence>